<proteinExistence type="predicted"/>
<keyword evidence="2" id="KW-1185">Reference proteome</keyword>
<name>A0A512CHZ5_9BACT</name>
<dbReference type="EMBL" id="BJYV01000028">
    <property type="protein sequence ID" value="GEO23832.1"/>
    <property type="molecule type" value="Genomic_DNA"/>
</dbReference>
<protein>
    <submittedName>
        <fullName evidence="1">Uncharacterized protein</fullName>
    </submittedName>
</protein>
<gene>
    <name evidence="1" type="ORF">CQA01_43660</name>
</gene>
<dbReference type="AlphaFoldDB" id="A0A512CHZ5"/>
<reference evidence="1 2" key="1">
    <citation type="submission" date="2019-07" db="EMBL/GenBank/DDBJ databases">
        <title>Whole genome shotgun sequence of Cyclobacterium qasimii NBRC 106168.</title>
        <authorList>
            <person name="Hosoyama A."/>
            <person name="Uohara A."/>
            <person name="Ohji S."/>
            <person name="Ichikawa N."/>
        </authorList>
    </citation>
    <scope>NUCLEOTIDE SEQUENCE [LARGE SCALE GENOMIC DNA]</scope>
    <source>
        <strain evidence="1 2">NBRC 106168</strain>
    </source>
</reference>
<dbReference type="Proteomes" id="UP000321301">
    <property type="component" value="Unassembled WGS sequence"/>
</dbReference>
<comment type="caution">
    <text evidence="1">The sequence shown here is derived from an EMBL/GenBank/DDBJ whole genome shotgun (WGS) entry which is preliminary data.</text>
</comment>
<evidence type="ECO:0000313" key="2">
    <source>
        <dbReference type="Proteomes" id="UP000321301"/>
    </source>
</evidence>
<sequence>MVLEKQPLHIPLLYYSFGKHQLIADKMGTDDLEIIDIEKFKQLKKFYDSKR</sequence>
<accession>A0A512CHZ5</accession>
<organism evidence="1 2">
    <name type="scientific">Cyclobacterium qasimii</name>
    <dbReference type="NCBI Taxonomy" id="1350429"/>
    <lineage>
        <taxon>Bacteria</taxon>
        <taxon>Pseudomonadati</taxon>
        <taxon>Bacteroidota</taxon>
        <taxon>Cytophagia</taxon>
        <taxon>Cytophagales</taxon>
        <taxon>Cyclobacteriaceae</taxon>
        <taxon>Cyclobacterium</taxon>
    </lineage>
</organism>
<evidence type="ECO:0000313" key="1">
    <source>
        <dbReference type="EMBL" id="GEO23832.1"/>
    </source>
</evidence>